<dbReference type="Proteomes" id="UP000199658">
    <property type="component" value="Unassembled WGS sequence"/>
</dbReference>
<keyword evidence="2" id="KW-1185">Reference proteome</keyword>
<name>A0A1I6GM43_9RHOB</name>
<sequence>MKLFLILIGVGLVSMGCSPVEVAIPLAGADGWLQILADNEVRGVPLLAMNW</sequence>
<dbReference type="EMBL" id="FOYO01000001">
    <property type="protein sequence ID" value="SFR43283.1"/>
    <property type="molecule type" value="Genomic_DNA"/>
</dbReference>
<dbReference type="PROSITE" id="PS51257">
    <property type="entry name" value="PROKAR_LIPOPROTEIN"/>
    <property type="match status" value="1"/>
</dbReference>
<protein>
    <submittedName>
        <fullName evidence="1">Uncharacterized protein</fullName>
    </submittedName>
</protein>
<gene>
    <name evidence="1" type="ORF">SAMN04488002_1700</name>
</gene>
<organism evidence="1 2">
    <name type="scientific">Litoreibacter janthinus</name>
    <dbReference type="NCBI Taxonomy" id="670154"/>
    <lineage>
        <taxon>Bacteria</taxon>
        <taxon>Pseudomonadati</taxon>
        <taxon>Pseudomonadota</taxon>
        <taxon>Alphaproteobacteria</taxon>
        <taxon>Rhodobacterales</taxon>
        <taxon>Roseobacteraceae</taxon>
        <taxon>Litoreibacter</taxon>
    </lineage>
</organism>
<dbReference type="RefSeq" id="WP_175500650.1">
    <property type="nucleotide sequence ID" value="NZ_FOYO01000001.1"/>
</dbReference>
<reference evidence="2" key="1">
    <citation type="submission" date="2016-10" db="EMBL/GenBank/DDBJ databases">
        <authorList>
            <person name="Varghese N."/>
            <person name="Submissions S."/>
        </authorList>
    </citation>
    <scope>NUCLEOTIDE SEQUENCE [LARGE SCALE GENOMIC DNA]</scope>
    <source>
        <strain evidence="2">DSM 26921</strain>
    </source>
</reference>
<dbReference type="AlphaFoldDB" id="A0A1I6GM43"/>
<evidence type="ECO:0000313" key="2">
    <source>
        <dbReference type="Proteomes" id="UP000199658"/>
    </source>
</evidence>
<accession>A0A1I6GM43</accession>
<evidence type="ECO:0000313" key="1">
    <source>
        <dbReference type="EMBL" id="SFR43283.1"/>
    </source>
</evidence>
<proteinExistence type="predicted"/>